<dbReference type="InterPro" id="IPR036523">
    <property type="entry name" value="SurE-like_sf"/>
</dbReference>
<keyword evidence="8 9" id="KW-0378">Hydrolase</keyword>
<dbReference type="RefSeq" id="WP_269331896.1">
    <property type="nucleotide sequence ID" value="NZ_JAMZFT010000001.1"/>
</dbReference>
<protein>
    <recommendedName>
        <fullName evidence="9">5'-nucleotidase SurE</fullName>
        <ecNumber evidence="9">3.1.3.5</ecNumber>
    </recommendedName>
    <alternativeName>
        <fullName evidence="9">Nucleoside 5'-monophosphate phosphohydrolase</fullName>
    </alternativeName>
</protein>
<feature type="binding site" evidence="9">
    <location>
        <position position="47"/>
    </location>
    <ligand>
        <name>a divalent metal cation</name>
        <dbReference type="ChEBI" id="CHEBI:60240"/>
    </ligand>
</feature>
<feature type="domain" description="Survival protein SurE-like phosphatase/nucleotidase" evidence="10">
    <location>
        <begin position="10"/>
        <end position="194"/>
    </location>
</feature>
<dbReference type="NCBIfam" id="TIGR00087">
    <property type="entry name" value="surE"/>
    <property type="match status" value="1"/>
</dbReference>
<dbReference type="InterPro" id="IPR030048">
    <property type="entry name" value="SurE"/>
</dbReference>
<name>A0A9J6PCI6_9PROT</name>
<evidence type="ECO:0000256" key="7">
    <source>
        <dbReference type="ARBA" id="ARBA00022741"/>
    </source>
</evidence>
<reference evidence="11" key="1">
    <citation type="submission" date="2022-06" db="EMBL/GenBank/DDBJ databases">
        <title>Isolation and Genomics of Futiania mangrovii gen. nov., sp. nov., a Rare and Metabolically-versatile member in the Class Alphaproteobacteria.</title>
        <authorList>
            <person name="Liu L."/>
            <person name="Huang W.-C."/>
            <person name="Pan J."/>
            <person name="Li J."/>
            <person name="Huang Y."/>
            <person name="Du H."/>
            <person name="Liu Y."/>
            <person name="Li M."/>
        </authorList>
    </citation>
    <scope>NUCLEOTIDE SEQUENCE</scope>
    <source>
        <strain evidence="11">FT118</strain>
    </source>
</reference>
<comment type="subcellular location">
    <subcellularLocation>
        <location evidence="3 9">Cytoplasm</location>
    </subcellularLocation>
</comment>
<proteinExistence type="inferred from homology"/>
<dbReference type="InterPro" id="IPR002828">
    <property type="entry name" value="SurE-like_Pase/nucleotidase"/>
</dbReference>
<feature type="binding site" evidence="9">
    <location>
        <position position="16"/>
    </location>
    <ligand>
        <name>a divalent metal cation</name>
        <dbReference type="ChEBI" id="CHEBI:60240"/>
    </ligand>
</feature>
<dbReference type="PANTHER" id="PTHR30457:SF12">
    <property type="entry name" value="5'_3'-NUCLEOTIDASE SURE"/>
    <property type="match status" value="1"/>
</dbReference>
<evidence type="ECO:0000256" key="3">
    <source>
        <dbReference type="ARBA" id="ARBA00004496"/>
    </source>
</evidence>
<keyword evidence="12" id="KW-1185">Reference proteome</keyword>
<keyword evidence="7 9" id="KW-0547">Nucleotide-binding</keyword>
<dbReference type="SUPFAM" id="SSF64167">
    <property type="entry name" value="SurE-like"/>
    <property type="match status" value="1"/>
</dbReference>
<comment type="cofactor">
    <cofactor evidence="2">
        <name>Mg(2+)</name>
        <dbReference type="ChEBI" id="CHEBI:18420"/>
    </cofactor>
</comment>
<feature type="binding site" evidence="9">
    <location>
        <position position="15"/>
    </location>
    <ligand>
        <name>a divalent metal cation</name>
        <dbReference type="ChEBI" id="CHEBI:60240"/>
    </ligand>
</feature>
<dbReference type="GO" id="GO:0046872">
    <property type="term" value="F:metal ion binding"/>
    <property type="evidence" value="ECO:0007669"/>
    <property type="project" value="UniProtKB-UniRule"/>
</dbReference>
<dbReference type="EMBL" id="JAMZFT010000001">
    <property type="protein sequence ID" value="MCP1335974.1"/>
    <property type="molecule type" value="Genomic_DNA"/>
</dbReference>
<comment type="cofactor">
    <cofactor evidence="9">
        <name>a divalent metal cation</name>
        <dbReference type="ChEBI" id="CHEBI:60240"/>
    </cofactor>
    <text evidence="9">Binds 1 divalent metal cation per subunit.</text>
</comment>
<evidence type="ECO:0000256" key="5">
    <source>
        <dbReference type="ARBA" id="ARBA00022490"/>
    </source>
</evidence>
<dbReference type="NCBIfam" id="NF001490">
    <property type="entry name" value="PRK00346.1-4"/>
    <property type="match status" value="1"/>
</dbReference>
<evidence type="ECO:0000256" key="8">
    <source>
        <dbReference type="ARBA" id="ARBA00022801"/>
    </source>
</evidence>
<dbReference type="Proteomes" id="UP001055804">
    <property type="component" value="Unassembled WGS sequence"/>
</dbReference>
<dbReference type="GO" id="GO:0008253">
    <property type="term" value="F:5'-nucleotidase activity"/>
    <property type="evidence" value="ECO:0007669"/>
    <property type="project" value="UniProtKB-UniRule"/>
</dbReference>
<dbReference type="Gene3D" id="3.40.1210.10">
    <property type="entry name" value="Survival protein SurE-like phosphatase/nucleotidase"/>
    <property type="match status" value="1"/>
</dbReference>
<organism evidence="11 12">
    <name type="scientific">Futiania mangrovi</name>
    <dbReference type="NCBI Taxonomy" id="2959716"/>
    <lineage>
        <taxon>Bacteria</taxon>
        <taxon>Pseudomonadati</taxon>
        <taxon>Pseudomonadota</taxon>
        <taxon>Alphaproteobacteria</taxon>
        <taxon>Futianiales</taxon>
        <taxon>Futianiaceae</taxon>
        <taxon>Futiania</taxon>
    </lineage>
</organism>
<dbReference type="FunFam" id="3.40.1210.10:FF:000001">
    <property type="entry name" value="5'/3'-nucleotidase SurE"/>
    <property type="match status" value="1"/>
</dbReference>
<dbReference type="GO" id="GO:0000166">
    <property type="term" value="F:nucleotide binding"/>
    <property type="evidence" value="ECO:0007669"/>
    <property type="project" value="UniProtKB-KW"/>
</dbReference>
<accession>A0A9J6PCI6</accession>
<dbReference type="GO" id="GO:0008254">
    <property type="term" value="F:3'-nucleotidase activity"/>
    <property type="evidence" value="ECO:0007669"/>
    <property type="project" value="TreeGrafter"/>
</dbReference>
<dbReference type="AlphaFoldDB" id="A0A9J6PCI6"/>
<comment type="caution">
    <text evidence="11">The sequence shown here is derived from an EMBL/GenBank/DDBJ whole genome shotgun (WGS) entry which is preliminary data.</text>
</comment>
<dbReference type="HAMAP" id="MF_00060">
    <property type="entry name" value="SurE"/>
    <property type="match status" value="1"/>
</dbReference>
<dbReference type="GO" id="GO:0004309">
    <property type="term" value="F:exopolyphosphatase activity"/>
    <property type="evidence" value="ECO:0007669"/>
    <property type="project" value="TreeGrafter"/>
</dbReference>
<evidence type="ECO:0000313" key="12">
    <source>
        <dbReference type="Proteomes" id="UP001055804"/>
    </source>
</evidence>
<evidence type="ECO:0000256" key="4">
    <source>
        <dbReference type="ARBA" id="ARBA00011062"/>
    </source>
</evidence>
<dbReference type="EC" id="3.1.3.5" evidence="9"/>
<gene>
    <name evidence="9 11" type="primary">surE</name>
    <name evidence="11" type="ORF">NJQ99_06085</name>
</gene>
<comment type="function">
    <text evidence="9">Nucleotidase that shows phosphatase activity on nucleoside 5'-monophosphates.</text>
</comment>
<evidence type="ECO:0000256" key="1">
    <source>
        <dbReference type="ARBA" id="ARBA00000815"/>
    </source>
</evidence>
<comment type="similarity">
    <text evidence="4 9">Belongs to the SurE nucleotidase family.</text>
</comment>
<dbReference type="GO" id="GO:0005737">
    <property type="term" value="C:cytoplasm"/>
    <property type="evidence" value="ECO:0007669"/>
    <property type="project" value="UniProtKB-SubCell"/>
</dbReference>
<sequence>MTKLLPGCRILLTNDDGIHAPGLKVLEAIASQLSDDVWVVAPETEQSGASHSLTLHLPLRLRQVEERRYAVLGTPTDCVMMAVKHILKDHKPDLILSGVNRGQNMAEDVTYSGTIAAAMEGTILGVPSIALSQAWGINNRTVPWGTAEAHGAPLVKKLVDAGWPAHVLVNINFPDVHPDGVAGIKVTRQGQRDQSALHILERQDGRGVPYFWLGFRRVESKPGEGTDLNTVYQGAISVTPLHLDLTERSVAAHFEQAIG</sequence>
<evidence type="ECO:0000259" key="10">
    <source>
        <dbReference type="Pfam" id="PF01975"/>
    </source>
</evidence>
<comment type="catalytic activity">
    <reaction evidence="1 9">
        <text>a ribonucleoside 5'-phosphate + H2O = a ribonucleoside + phosphate</text>
        <dbReference type="Rhea" id="RHEA:12484"/>
        <dbReference type="ChEBI" id="CHEBI:15377"/>
        <dbReference type="ChEBI" id="CHEBI:18254"/>
        <dbReference type="ChEBI" id="CHEBI:43474"/>
        <dbReference type="ChEBI" id="CHEBI:58043"/>
        <dbReference type="EC" id="3.1.3.5"/>
    </reaction>
</comment>
<keyword evidence="5 9" id="KW-0963">Cytoplasm</keyword>
<dbReference type="PANTHER" id="PTHR30457">
    <property type="entry name" value="5'-NUCLEOTIDASE SURE"/>
    <property type="match status" value="1"/>
</dbReference>
<evidence type="ECO:0000313" key="11">
    <source>
        <dbReference type="EMBL" id="MCP1335974.1"/>
    </source>
</evidence>
<evidence type="ECO:0000256" key="9">
    <source>
        <dbReference type="HAMAP-Rule" id="MF_00060"/>
    </source>
</evidence>
<evidence type="ECO:0000256" key="6">
    <source>
        <dbReference type="ARBA" id="ARBA00022723"/>
    </source>
</evidence>
<keyword evidence="6 9" id="KW-0479">Metal-binding</keyword>
<evidence type="ECO:0000256" key="2">
    <source>
        <dbReference type="ARBA" id="ARBA00001946"/>
    </source>
</evidence>
<feature type="binding site" evidence="9">
    <location>
        <position position="100"/>
    </location>
    <ligand>
        <name>a divalent metal cation</name>
        <dbReference type="ChEBI" id="CHEBI:60240"/>
    </ligand>
</feature>
<dbReference type="Pfam" id="PF01975">
    <property type="entry name" value="SurE"/>
    <property type="match status" value="1"/>
</dbReference>